<accession>A0AAV6ZXI1</accession>
<gene>
    <name evidence="2" type="ORF">GDO81_003517</name>
</gene>
<keyword evidence="1" id="KW-0732">Signal</keyword>
<organism evidence="2 3">
    <name type="scientific">Engystomops pustulosus</name>
    <name type="common">Tungara frog</name>
    <name type="synonym">Physalaemus pustulosus</name>
    <dbReference type="NCBI Taxonomy" id="76066"/>
    <lineage>
        <taxon>Eukaryota</taxon>
        <taxon>Metazoa</taxon>
        <taxon>Chordata</taxon>
        <taxon>Craniata</taxon>
        <taxon>Vertebrata</taxon>
        <taxon>Euteleostomi</taxon>
        <taxon>Amphibia</taxon>
        <taxon>Batrachia</taxon>
        <taxon>Anura</taxon>
        <taxon>Neobatrachia</taxon>
        <taxon>Hyloidea</taxon>
        <taxon>Leptodactylidae</taxon>
        <taxon>Leiuperinae</taxon>
        <taxon>Engystomops</taxon>
    </lineage>
</organism>
<evidence type="ECO:0008006" key="4">
    <source>
        <dbReference type="Google" id="ProtNLM"/>
    </source>
</evidence>
<evidence type="ECO:0000256" key="1">
    <source>
        <dbReference type="SAM" id="SignalP"/>
    </source>
</evidence>
<evidence type="ECO:0000313" key="2">
    <source>
        <dbReference type="EMBL" id="KAG8553702.1"/>
    </source>
</evidence>
<sequence>MTRSRDNQHARSLAAIRLLMWLAALETPPPDEGCEPAETRVGLLSSRQRSGLIWKSHQYQGCSSWHHITYNKKF</sequence>
<comment type="caution">
    <text evidence="2">The sequence shown here is derived from an EMBL/GenBank/DDBJ whole genome shotgun (WGS) entry which is preliminary data.</text>
</comment>
<dbReference type="AlphaFoldDB" id="A0AAV6ZXI1"/>
<proteinExistence type="predicted"/>
<keyword evidence="3" id="KW-1185">Reference proteome</keyword>
<dbReference type="EMBL" id="WNYA01000010">
    <property type="protein sequence ID" value="KAG8553702.1"/>
    <property type="molecule type" value="Genomic_DNA"/>
</dbReference>
<dbReference type="Proteomes" id="UP000824782">
    <property type="component" value="Unassembled WGS sequence"/>
</dbReference>
<protein>
    <recommendedName>
        <fullName evidence="4">Secreted protein</fullName>
    </recommendedName>
</protein>
<feature type="signal peptide" evidence="1">
    <location>
        <begin position="1"/>
        <end position="33"/>
    </location>
</feature>
<reference evidence="2" key="1">
    <citation type="thesis" date="2020" institute="ProQuest LLC" country="789 East Eisenhower Parkway, Ann Arbor, MI, USA">
        <title>Comparative Genomics and Chromosome Evolution.</title>
        <authorList>
            <person name="Mudd A.B."/>
        </authorList>
    </citation>
    <scope>NUCLEOTIDE SEQUENCE</scope>
    <source>
        <strain evidence="2">237g6f4</strain>
        <tissue evidence="2">Blood</tissue>
    </source>
</reference>
<evidence type="ECO:0000313" key="3">
    <source>
        <dbReference type="Proteomes" id="UP000824782"/>
    </source>
</evidence>
<name>A0AAV6ZXI1_ENGPU</name>
<feature type="chain" id="PRO_5043809545" description="Secreted protein" evidence="1">
    <location>
        <begin position="34"/>
        <end position="74"/>
    </location>
</feature>